<keyword evidence="3" id="KW-1185">Reference proteome</keyword>
<name>A0A9Q3DN63_9BASI</name>
<proteinExistence type="predicted"/>
<evidence type="ECO:0000256" key="1">
    <source>
        <dbReference type="SAM" id="MobiDB-lite"/>
    </source>
</evidence>
<feature type="region of interest" description="Disordered" evidence="1">
    <location>
        <begin position="44"/>
        <end position="63"/>
    </location>
</feature>
<dbReference type="AlphaFoldDB" id="A0A9Q3DN63"/>
<comment type="caution">
    <text evidence="2">The sequence shown here is derived from an EMBL/GenBank/DDBJ whole genome shotgun (WGS) entry which is preliminary data.</text>
</comment>
<evidence type="ECO:0000313" key="3">
    <source>
        <dbReference type="Proteomes" id="UP000765509"/>
    </source>
</evidence>
<protein>
    <submittedName>
        <fullName evidence="2">Uncharacterized protein</fullName>
    </submittedName>
</protein>
<dbReference type="Proteomes" id="UP000765509">
    <property type="component" value="Unassembled WGS sequence"/>
</dbReference>
<sequence length="110" mass="12486">MSYQCRWPLYNVKSSPAYDPEVEDEIPIHFMEIDRRKNFKFSEWAPESGTPVSGNTDSEETETPILGIGSSELNNEFFNAAMKTYANKNSVAYCCNSFNKITGAQNWNPS</sequence>
<accession>A0A9Q3DN63</accession>
<dbReference type="EMBL" id="AVOT02019162">
    <property type="protein sequence ID" value="MBW0506550.1"/>
    <property type="molecule type" value="Genomic_DNA"/>
</dbReference>
<gene>
    <name evidence="2" type="ORF">O181_046265</name>
</gene>
<reference evidence="2" key="1">
    <citation type="submission" date="2021-03" db="EMBL/GenBank/DDBJ databases">
        <title>Draft genome sequence of rust myrtle Austropuccinia psidii MF-1, a brazilian biotype.</title>
        <authorList>
            <person name="Quecine M.C."/>
            <person name="Pachon D.M.R."/>
            <person name="Bonatelli M.L."/>
            <person name="Correr F.H."/>
            <person name="Franceschini L.M."/>
            <person name="Leite T.F."/>
            <person name="Margarido G.R.A."/>
            <person name="Almeida C.A."/>
            <person name="Ferrarezi J.A."/>
            <person name="Labate C.A."/>
        </authorList>
    </citation>
    <scope>NUCLEOTIDE SEQUENCE</scope>
    <source>
        <strain evidence="2">MF-1</strain>
    </source>
</reference>
<organism evidence="2 3">
    <name type="scientific">Austropuccinia psidii MF-1</name>
    <dbReference type="NCBI Taxonomy" id="1389203"/>
    <lineage>
        <taxon>Eukaryota</taxon>
        <taxon>Fungi</taxon>
        <taxon>Dikarya</taxon>
        <taxon>Basidiomycota</taxon>
        <taxon>Pucciniomycotina</taxon>
        <taxon>Pucciniomycetes</taxon>
        <taxon>Pucciniales</taxon>
        <taxon>Sphaerophragmiaceae</taxon>
        <taxon>Austropuccinia</taxon>
    </lineage>
</organism>
<evidence type="ECO:0000313" key="2">
    <source>
        <dbReference type="EMBL" id="MBW0506550.1"/>
    </source>
</evidence>